<protein>
    <recommendedName>
        <fullName evidence="4">DUF3828 domain-containing protein</fullName>
    </recommendedName>
</protein>
<evidence type="ECO:0000313" key="2">
    <source>
        <dbReference type="EMBL" id="CAH0995147.1"/>
    </source>
</evidence>
<evidence type="ECO:0000313" key="3">
    <source>
        <dbReference type="Proteomes" id="UP000837932"/>
    </source>
</evidence>
<keyword evidence="3" id="KW-1185">Reference proteome</keyword>
<proteinExistence type="predicted"/>
<organism evidence="2 3">
    <name type="scientific">Emticicia aquatica</name>
    <dbReference type="NCBI Taxonomy" id="1681835"/>
    <lineage>
        <taxon>Bacteria</taxon>
        <taxon>Pseudomonadati</taxon>
        <taxon>Bacteroidota</taxon>
        <taxon>Cytophagia</taxon>
        <taxon>Cytophagales</taxon>
        <taxon>Leadbetterellaceae</taxon>
        <taxon>Emticicia</taxon>
    </lineage>
</organism>
<keyword evidence="1" id="KW-0472">Membrane</keyword>
<dbReference type="Proteomes" id="UP000837932">
    <property type="component" value="Unassembled WGS sequence"/>
</dbReference>
<sequence length="183" mass="21111">MKNINPPYSWLTISLWGICFISYFAVSAQIKETPKQRLTAFITWYGKTDQVPFEGDCFEADGVDITKIDMKCIQKYIQSIEKTGLFSSLYIKGLQQEFIAKQAQIKKNGYAEGIDYDRYTLSQDPPSDKDLQYALNNNSFTTISNTKAKVTINVKKPYKITYIYSMDLESNVWKITKIESKEK</sequence>
<keyword evidence="1" id="KW-0812">Transmembrane</keyword>
<evidence type="ECO:0008006" key="4">
    <source>
        <dbReference type="Google" id="ProtNLM"/>
    </source>
</evidence>
<name>A0ABM9AN21_9BACT</name>
<feature type="transmembrane region" description="Helical" evidence="1">
    <location>
        <begin position="6"/>
        <end position="26"/>
    </location>
</feature>
<dbReference type="RefSeq" id="WP_238805539.1">
    <property type="nucleotide sequence ID" value="NZ_CAKLPY010000001.1"/>
</dbReference>
<keyword evidence="1" id="KW-1133">Transmembrane helix</keyword>
<accession>A0ABM9AN21</accession>
<gene>
    <name evidence="2" type="ORF">EMA8858_01267</name>
</gene>
<dbReference type="EMBL" id="CAKLPY010000001">
    <property type="protein sequence ID" value="CAH0995147.1"/>
    <property type="molecule type" value="Genomic_DNA"/>
</dbReference>
<comment type="caution">
    <text evidence="2">The sequence shown here is derived from an EMBL/GenBank/DDBJ whole genome shotgun (WGS) entry which is preliminary data.</text>
</comment>
<reference evidence="2" key="1">
    <citation type="submission" date="2021-12" db="EMBL/GenBank/DDBJ databases">
        <authorList>
            <person name="Rodrigo-Torres L."/>
            <person name="Arahal R. D."/>
            <person name="Lucena T."/>
        </authorList>
    </citation>
    <scope>NUCLEOTIDE SEQUENCE</scope>
    <source>
        <strain evidence="2">CECT 8858</strain>
    </source>
</reference>
<evidence type="ECO:0000256" key="1">
    <source>
        <dbReference type="SAM" id="Phobius"/>
    </source>
</evidence>